<accession>A0AAV5GYA0</accession>
<evidence type="ECO:0000313" key="8">
    <source>
        <dbReference type="Proteomes" id="UP001342314"/>
    </source>
</evidence>
<dbReference type="Proteomes" id="UP001342314">
    <property type="component" value="Unassembled WGS sequence"/>
</dbReference>
<evidence type="ECO:0000256" key="1">
    <source>
        <dbReference type="ARBA" id="ARBA00001974"/>
    </source>
</evidence>
<dbReference type="GO" id="GO:0050031">
    <property type="term" value="F:L-pipecolate oxidase activity"/>
    <property type="evidence" value="ECO:0007669"/>
    <property type="project" value="TreeGrafter"/>
</dbReference>
<dbReference type="Pfam" id="PF01266">
    <property type="entry name" value="DAO"/>
    <property type="match status" value="1"/>
</dbReference>
<dbReference type="EMBL" id="BQKY01000017">
    <property type="protein sequence ID" value="GJN94332.1"/>
    <property type="molecule type" value="Genomic_DNA"/>
</dbReference>
<dbReference type="Gene3D" id="3.30.9.10">
    <property type="entry name" value="D-Amino Acid Oxidase, subunit A, domain 2"/>
    <property type="match status" value="1"/>
</dbReference>
<dbReference type="PANTHER" id="PTHR10961:SF46">
    <property type="entry name" value="PEROXISOMAL SARCOSINE OXIDASE"/>
    <property type="match status" value="1"/>
</dbReference>
<evidence type="ECO:0000256" key="5">
    <source>
        <dbReference type="ARBA" id="ARBA00023002"/>
    </source>
</evidence>
<protein>
    <recommendedName>
        <fullName evidence="6">FAD dependent oxidoreductase domain-containing protein</fullName>
    </recommendedName>
</protein>
<feature type="domain" description="FAD dependent oxidoreductase" evidence="6">
    <location>
        <begin position="10"/>
        <end position="381"/>
    </location>
</feature>
<dbReference type="GO" id="GO:0008115">
    <property type="term" value="F:sarcosine oxidase activity"/>
    <property type="evidence" value="ECO:0007669"/>
    <property type="project" value="TreeGrafter"/>
</dbReference>
<proteinExistence type="inferred from homology"/>
<evidence type="ECO:0000256" key="4">
    <source>
        <dbReference type="ARBA" id="ARBA00022827"/>
    </source>
</evidence>
<organism evidence="7 8">
    <name type="scientific">Rhodotorula paludigena</name>
    <dbReference type="NCBI Taxonomy" id="86838"/>
    <lineage>
        <taxon>Eukaryota</taxon>
        <taxon>Fungi</taxon>
        <taxon>Dikarya</taxon>
        <taxon>Basidiomycota</taxon>
        <taxon>Pucciniomycotina</taxon>
        <taxon>Microbotryomycetes</taxon>
        <taxon>Sporidiobolales</taxon>
        <taxon>Sporidiobolaceae</taxon>
        <taxon>Rhodotorula</taxon>
    </lineage>
</organism>
<dbReference type="InterPro" id="IPR006076">
    <property type="entry name" value="FAD-dep_OxRdtase"/>
</dbReference>
<dbReference type="InterPro" id="IPR045170">
    <property type="entry name" value="MTOX"/>
</dbReference>
<dbReference type="GO" id="GO:0050660">
    <property type="term" value="F:flavin adenine dinucleotide binding"/>
    <property type="evidence" value="ECO:0007669"/>
    <property type="project" value="InterPro"/>
</dbReference>
<comment type="similarity">
    <text evidence="2">Belongs to the MSOX/MTOX family.</text>
</comment>
<dbReference type="SUPFAM" id="SSF51905">
    <property type="entry name" value="FAD/NAD(P)-binding domain"/>
    <property type="match status" value="1"/>
</dbReference>
<dbReference type="AlphaFoldDB" id="A0AAV5GYA0"/>
<evidence type="ECO:0000256" key="2">
    <source>
        <dbReference type="ARBA" id="ARBA00010989"/>
    </source>
</evidence>
<keyword evidence="8" id="KW-1185">Reference proteome</keyword>
<sequence length="442" mass="48627">MVLPAPPHSVLIVGAGEFGATTALALAEGPYRSSASLITVLDRGAQPPAEDAASSDYNKIVRADYSDPLYQAYALDAIAQWRSPRWREHFHECGIVVGSHESHPQAGYVRKSYQLNVDADDASVEELREGERLREFYPEGVELGTFPGHVAYKNNIGGWAASRDAVVSALDLSRALGVQCVCGEASTLLHTADGTDVRGVRLRDGRTLEADIVILATGSWTPQLLPELAKNCLPTGQTVATIQLTEEERIRYKDIPVSLFLDTGFYCFPPNPDGVFKMAIHDRGWLSPTGSLPSLPRTCLTAGYEAQEIPSCALEAIQRGLRAVYPELVDKEIKETRLCWYSDRESGDFLFDWHPKYRSLFVAAGGSGHAYKFLPLLGSWILSSLQRSLPAHLAALWSFHGDKSRLDKSRGEGPIVRRDLDSGAVVEVRVPERDLEKIRAKL</sequence>
<comment type="caution">
    <text evidence="7">The sequence shown here is derived from an EMBL/GenBank/DDBJ whole genome shotgun (WGS) entry which is preliminary data.</text>
</comment>
<comment type="cofactor">
    <cofactor evidence="1">
        <name>FAD</name>
        <dbReference type="ChEBI" id="CHEBI:57692"/>
    </cofactor>
</comment>
<dbReference type="GO" id="GO:0004657">
    <property type="term" value="F:proline dehydrogenase activity"/>
    <property type="evidence" value="ECO:0007669"/>
    <property type="project" value="TreeGrafter"/>
</dbReference>
<keyword evidence="4" id="KW-0274">FAD</keyword>
<keyword evidence="3" id="KW-0285">Flavoprotein</keyword>
<name>A0AAV5GYA0_9BASI</name>
<dbReference type="Gene3D" id="3.50.50.60">
    <property type="entry name" value="FAD/NAD(P)-binding domain"/>
    <property type="match status" value="1"/>
</dbReference>
<keyword evidence="5" id="KW-0560">Oxidoreductase</keyword>
<gene>
    <name evidence="7" type="ORF">Rhopal_007406-T1</name>
</gene>
<evidence type="ECO:0000256" key="3">
    <source>
        <dbReference type="ARBA" id="ARBA00022630"/>
    </source>
</evidence>
<dbReference type="PANTHER" id="PTHR10961">
    <property type="entry name" value="PEROXISOMAL SARCOSINE OXIDASE"/>
    <property type="match status" value="1"/>
</dbReference>
<evidence type="ECO:0000259" key="6">
    <source>
        <dbReference type="Pfam" id="PF01266"/>
    </source>
</evidence>
<dbReference type="InterPro" id="IPR036188">
    <property type="entry name" value="FAD/NAD-bd_sf"/>
</dbReference>
<evidence type="ECO:0000313" key="7">
    <source>
        <dbReference type="EMBL" id="GJN94332.1"/>
    </source>
</evidence>
<reference evidence="7 8" key="1">
    <citation type="submission" date="2021-12" db="EMBL/GenBank/DDBJ databases">
        <title>High titer production of polyol ester of fatty acids by Rhodotorula paludigena BS15 towards product separation-free biomass refinery.</title>
        <authorList>
            <person name="Mano J."/>
            <person name="Ono H."/>
            <person name="Tanaka T."/>
            <person name="Naito K."/>
            <person name="Sushida H."/>
            <person name="Ike M."/>
            <person name="Tokuyasu K."/>
            <person name="Kitaoka M."/>
        </authorList>
    </citation>
    <scope>NUCLEOTIDE SEQUENCE [LARGE SCALE GENOMIC DNA]</scope>
    <source>
        <strain evidence="7 8">BS15</strain>
    </source>
</reference>